<accession>A0A8K0HF92</accession>
<dbReference type="Gene3D" id="1.10.620.20">
    <property type="entry name" value="Ribonucleotide Reductase, subunit A"/>
    <property type="match status" value="1"/>
</dbReference>
<protein>
    <recommendedName>
        <fullName evidence="18">Acyl-[acyl-carrier-protein] desaturase</fullName>
    </recommendedName>
</protein>
<dbReference type="InterPro" id="IPR009078">
    <property type="entry name" value="Ferritin-like_SF"/>
</dbReference>
<dbReference type="GO" id="GO:0006633">
    <property type="term" value="P:fatty acid biosynthetic process"/>
    <property type="evidence" value="ECO:0007669"/>
    <property type="project" value="UniProtKB-KW"/>
</dbReference>
<keyword evidence="12 15" id="KW-0408">Iron</keyword>
<dbReference type="FunFam" id="1.10.620.20:FF:000002">
    <property type="entry name" value="Stearoyl-[acyl-carrier-protein] 9-desaturase, chloroplastic"/>
    <property type="match status" value="1"/>
</dbReference>
<feature type="binding site" evidence="15">
    <location>
        <position position="278"/>
    </location>
    <ligand>
        <name>Fe cation</name>
        <dbReference type="ChEBI" id="CHEBI:24875"/>
        <label>1</label>
    </ligand>
</feature>
<evidence type="ECO:0000256" key="5">
    <source>
        <dbReference type="ARBA" id="ARBA00022516"/>
    </source>
</evidence>
<dbReference type="GO" id="GO:0046872">
    <property type="term" value="F:metal ion binding"/>
    <property type="evidence" value="ECO:0007669"/>
    <property type="project" value="UniProtKB-KW"/>
</dbReference>
<evidence type="ECO:0000256" key="9">
    <source>
        <dbReference type="ARBA" id="ARBA00022832"/>
    </source>
</evidence>
<dbReference type="PIRSF" id="PIRSF000346">
    <property type="entry name" value="Dlt9_acylACP_des"/>
    <property type="match status" value="1"/>
</dbReference>
<evidence type="ECO:0008006" key="18">
    <source>
        <dbReference type="Google" id="ProtNLM"/>
    </source>
</evidence>
<comment type="pathway">
    <text evidence="3">Lipid metabolism; fatty acid metabolism.</text>
</comment>
<dbReference type="CDD" id="cd01050">
    <property type="entry name" value="Acyl_ACP_Desat"/>
    <property type="match status" value="1"/>
</dbReference>
<comment type="caution">
    <text evidence="16">The sequence shown here is derived from an EMBL/GenBank/DDBJ whole genome shotgun (WGS) entry which is preliminary data.</text>
</comment>
<dbReference type="GO" id="GO:0045300">
    <property type="term" value="F:stearoyl-[ACP] desaturase activity"/>
    <property type="evidence" value="ECO:0007669"/>
    <property type="project" value="InterPro"/>
</dbReference>
<dbReference type="GO" id="GO:0009570">
    <property type="term" value="C:chloroplast stroma"/>
    <property type="evidence" value="ECO:0007669"/>
    <property type="project" value="TreeGrafter"/>
</dbReference>
<feature type="binding site" evidence="15">
    <location>
        <position position="154"/>
    </location>
    <ligand>
        <name>Fe cation</name>
        <dbReference type="ChEBI" id="CHEBI:24875"/>
        <label>1</label>
    </ligand>
</feature>
<feature type="binding site" evidence="15">
    <location>
        <position position="192"/>
    </location>
    <ligand>
        <name>Fe cation</name>
        <dbReference type="ChEBI" id="CHEBI:24875"/>
        <label>1</label>
    </ligand>
</feature>
<proteinExistence type="inferred from homology"/>
<keyword evidence="8 15" id="KW-0479">Metal-binding</keyword>
<keyword evidence="9" id="KW-0276">Fatty acid metabolism</keyword>
<evidence type="ECO:0000256" key="4">
    <source>
        <dbReference type="ARBA" id="ARBA00008749"/>
    </source>
</evidence>
<keyword evidence="5" id="KW-0444">Lipid biosynthesis</keyword>
<dbReference type="OrthoDB" id="1924153at2759"/>
<evidence type="ECO:0000256" key="13">
    <source>
        <dbReference type="ARBA" id="ARBA00023098"/>
    </source>
</evidence>
<evidence type="ECO:0000256" key="12">
    <source>
        <dbReference type="ARBA" id="ARBA00023004"/>
    </source>
</evidence>
<feature type="binding site" evidence="15">
    <location>
        <position position="195"/>
    </location>
    <ligand>
        <name>Fe cation</name>
        <dbReference type="ChEBI" id="CHEBI:24875"/>
        <label>1</label>
    </ligand>
</feature>
<evidence type="ECO:0000256" key="11">
    <source>
        <dbReference type="ARBA" id="ARBA00023002"/>
    </source>
</evidence>
<evidence type="ECO:0000313" key="16">
    <source>
        <dbReference type="EMBL" id="KAF3451053.1"/>
    </source>
</evidence>
<evidence type="ECO:0000256" key="15">
    <source>
        <dbReference type="PIRSR" id="PIRSR000346-1"/>
    </source>
</evidence>
<feature type="binding site" evidence="15">
    <location>
        <position position="192"/>
    </location>
    <ligand>
        <name>Fe cation</name>
        <dbReference type="ChEBI" id="CHEBI:24875"/>
        <label>2</label>
    </ligand>
</feature>
<dbReference type="EMBL" id="VOIH02000003">
    <property type="protein sequence ID" value="KAF3451053.1"/>
    <property type="molecule type" value="Genomic_DNA"/>
</dbReference>
<name>A0A8K0HF92_9ROSA</name>
<organism evidence="16 17">
    <name type="scientific">Rhamnella rubrinervis</name>
    <dbReference type="NCBI Taxonomy" id="2594499"/>
    <lineage>
        <taxon>Eukaryota</taxon>
        <taxon>Viridiplantae</taxon>
        <taxon>Streptophyta</taxon>
        <taxon>Embryophyta</taxon>
        <taxon>Tracheophyta</taxon>
        <taxon>Spermatophyta</taxon>
        <taxon>Magnoliopsida</taxon>
        <taxon>eudicotyledons</taxon>
        <taxon>Gunneridae</taxon>
        <taxon>Pentapetalae</taxon>
        <taxon>rosids</taxon>
        <taxon>fabids</taxon>
        <taxon>Rosales</taxon>
        <taxon>Rhamnaceae</taxon>
        <taxon>rhamnoid group</taxon>
        <taxon>Rhamneae</taxon>
        <taxon>Rhamnella</taxon>
    </lineage>
</organism>
<dbReference type="SUPFAM" id="SSF47240">
    <property type="entry name" value="Ferritin-like"/>
    <property type="match status" value="1"/>
</dbReference>
<dbReference type="AlphaFoldDB" id="A0A8K0HF92"/>
<keyword evidence="17" id="KW-1185">Reference proteome</keyword>
<gene>
    <name evidence="16" type="ORF">FNV43_RR07142</name>
</gene>
<feature type="binding site" evidence="15">
    <location>
        <position position="245"/>
    </location>
    <ligand>
        <name>Fe cation</name>
        <dbReference type="ChEBI" id="CHEBI:24875"/>
        <label>2</label>
    </ligand>
</feature>
<evidence type="ECO:0000256" key="3">
    <source>
        <dbReference type="ARBA" id="ARBA00004872"/>
    </source>
</evidence>
<keyword evidence="7" id="KW-0934">Plastid</keyword>
<comment type="cofactor">
    <cofactor evidence="1">
        <name>Fe(2+)</name>
        <dbReference type="ChEBI" id="CHEBI:29033"/>
    </cofactor>
</comment>
<keyword evidence="10" id="KW-0809">Transit peptide</keyword>
<keyword evidence="6" id="KW-0150">Chloroplast</keyword>
<feature type="binding site" evidence="15">
    <location>
        <position position="281"/>
    </location>
    <ligand>
        <name>Fe cation</name>
        <dbReference type="ChEBI" id="CHEBI:24875"/>
        <label>2</label>
    </ligand>
</feature>
<dbReference type="PANTHER" id="PTHR31155">
    <property type="entry name" value="ACYL- ACYL-CARRIER-PROTEIN DESATURASE-RELATED"/>
    <property type="match status" value="1"/>
</dbReference>
<dbReference type="Proteomes" id="UP000796880">
    <property type="component" value="Unassembled WGS sequence"/>
</dbReference>
<comment type="similarity">
    <text evidence="4">Belongs to the fatty acid desaturase type 2 family.</text>
</comment>
<dbReference type="PANTHER" id="PTHR31155:SF27">
    <property type="entry name" value="STEAROYL-[ACYL-CARRIER-PROTEIN] 9-DESATURASE 5, CHLOROPLASTIC"/>
    <property type="match status" value="1"/>
</dbReference>
<evidence type="ECO:0000256" key="14">
    <source>
        <dbReference type="ARBA" id="ARBA00023160"/>
    </source>
</evidence>
<evidence type="ECO:0000256" key="1">
    <source>
        <dbReference type="ARBA" id="ARBA00001954"/>
    </source>
</evidence>
<sequence length="411" mass="46334">MAVRLASHMNMMMSSTSSTSVVSQSRKRLAFGVDILPPFSITKSTLASPNKLLVSSTLRFQYTMETENLTKSLGSPCPHPRKQSVDEIFKSMESWATDNILPMLKPAKECWQPQDFLPDPCSDGFHDQLRQLQARSKEVPDDCLVVLVGNMITEEALPSYHARLNATDIFHDHTGVDTTPWAVWTRGWSAEENRHGDLLNKYLYLSGRLDMKQVETTIQYLIAAGVDIGTSNNPYLLTIYTSFQERATAISHRNTAKLAMQCGDMKLAQICGIIASDEKRHESAYSKIAEKLFEMDPNGMLVAFAYMMRRKIGMPAHLMYDGKDENLFKHFSEVASRIGVYTAGEYRGVLEHLVGRWNVEKLGGLSSEGREAQDYICKLPNKIAKLEEMRARTPKIKTAPTTVSFSWIFDK</sequence>
<keyword evidence="14" id="KW-0275">Fatty acid biosynthesis</keyword>
<feature type="binding site" evidence="15">
    <location>
        <position position="278"/>
    </location>
    <ligand>
        <name>Fe cation</name>
        <dbReference type="ChEBI" id="CHEBI:24875"/>
        <label>2</label>
    </ligand>
</feature>
<keyword evidence="11" id="KW-0560">Oxidoreductase</keyword>
<evidence type="ECO:0000256" key="6">
    <source>
        <dbReference type="ARBA" id="ARBA00022528"/>
    </source>
</evidence>
<evidence type="ECO:0000256" key="8">
    <source>
        <dbReference type="ARBA" id="ARBA00022723"/>
    </source>
</evidence>
<dbReference type="InterPro" id="IPR005067">
    <property type="entry name" value="Fatty_acid_desaturase-2"/>
</dbReference>
<evidence type="ECO:0000256" key="10">
    <source>
        <dbReference type="ARBA" id="ARBA00022946"/>
    </source>
</evidence>
<dbReference type="InterPro" id="IPR012348">
    <property type="entry name" value="RNR-like"/>
</dbReference>
<comment type="subcellular location">
    <subcellularLocation>
        <location evidence="2">Plastid</location>
        <location evidence="2">Chloroplast</location>
    </subcellularLocation>
</comment>
<keyword evidence="13" id="KW-0443">Lipid metabolism</keyword>
<reference evidence="16" key="1">
    <citation type="submission" date="2020-03" db="EMBL/GenBank/DDBJ databases">
        <title>A high-quality chromosome-level genome assembly of a woody plant with both climbing and erect habits, Rhamnella rubrinervis.</title>
        <authorList>
            <person name="Lu Z."/>
            <person name="Yang Y."/>
            <person name="Zhu X."/>
            <person name="Sun Y."/>
        </authorList>
    </citation>
    <scope>NUCLEOTIDE SEQUENCE</scope>
    <source>
        <strain evidence="16">BYM</strain>
        <tissue evidence="16">Leaf</tissue>
    </source>
</reference>
<dbReference type="Pfam" id="PF03405">
    <property type="entry name" value="FA_desaturase_2"/>
    <property type="match status" value="1"/>
</dbReference>
<evidence type="ECO:0000256" key="7">
    <source>
        <dbReference type="ARBA" id="ARBA00022640"/>
    </source>
</evidence>
<evidence type="ECO:0000313" key="17">
    <source>
        <dbReference type="Proteomes" id="UP000796880"/>
    </source>
</evidence>
<comment type="cofactor">
    <cofactor evidence="15">
        <name>Fe cation</name>
        <dbReference type="ChEBI" id="CHEBI:24875"/>
    </cofactor>
    <text evidence="15">Binds 2 iron ions per subunit.</text>
</comment>
<evidence type="ECO:0000256" key="2">
    <source>
        <dbReference type="ARBA" id="ARBA00004229"/>
    </source>
</evidence>